<feature type="chain" id="PRO_5001562783" description="DUF4794 domain-containing protein" evidence="2">
    <location>
        <begin position="18"/>
        <end position="277"/>
    </location>
</feature>
<feature type="compositionally biased region" description="Polar residues" evidence="1">
    <location>
        <begin position="267"/>
        <end position="277"/>
    </location>
</feature>
<accession>A0A034WK00</accession>
<dbReference type="AlphaFoldDB" id="A0A034WK00"/>
<dbReference type="EMBL" id="GAKP01004295">
    <property type="protein sequence ID" value="JAC54657.1"/>
    <property type="molecule type" value="Transcribed_RNA"/>
</dbReference>
<feature type="region of interest" description="Disordered" evidence="1">
    <location>
        <begin position="252"/>
        <end position="277"/>
    </location>
</feature>
<proteinExistence type="predicted"/>
<feature type="signal peptide" evidence="2">
    <location>
        <begin position="1"/>
        <end position="17"/>
    </location>
</feature>
<feature type="region of interest" description="Disordered" evidence="1">
    <location>
        <begin position="46"/>
        <end position="132"/>
    </location>
</feature>
<sequence length="277" mass="29520">MFKPIAGLLLLVALCAAEAPTRFRTAARRPAGARVRFLARQVAAPAPAPAPTGYPAAGVTPEIPFDLPSSTVKPDVTYLPPDNTYGPPSPPQPDATYGPPAPHSTYGPPTEAPVTPDAVYGPPDNSYLPPEENVTVRDVDLAVDVSEEAAEEEATVEEQQPSEPEPEVSVEPAVEVEAPVEDEGEELFVAVAEDGSVIAVSNSFDAQAEAAAQQPARLVFQRFPQGRRRAPASLPVPARLIKARRVAPAKLQLQQRVQPQPKPQPQGFSFASQYTAW</sequence>
<name>A0A034WK00_BACDO</name>
<reference evidence="4" key="1">
    <citation type="journal article" date="2014" name="BMC Genomics">
        <title>Characterizing the developmental transcriptome of the oriental fruit fly, Bactrocera dorsalis (Diptera: Tephritidae) through comparative genomic analysis with Drosophila melanogaster utilizing modENCODE datasets.</title>
        <authorList>
            <person name="Geib S.M."/>
            <person name="Calla B."/>
            <person name="Hall B."/>
            <person name="Hou S."/>
            <person name="Manoukis N.C."/>
        </authorList>
    </citation>
    <scope>NUCLEOTIDE SEQUENCE</scope>
    <source>
        <strain evidence="4">Punador</strain>
    </source>
</reference>
<feature type="region of interest" description="Disordered" evidence="1">
    <location>
        <begin position="147"/>
        <end position="172"/>
    </location>
</feature>
<feature type="domain" description="DUF4794" evidence="3">
    <location>
        <begin position="52"/>
        <end position="123"/>
    </location>
</feature>
<evidence type="ECO:0000313" key="4">
    <source>
        <dbReference type="EMBL" id="JAC54657.1"/>
    </source>
</evidence>
<dbReference type="OrthoDB" id="6750008at2759"/>
<feature type="compositionally biased region" description="Low complexity" evidence="1">
    <location>
        <begin position="157"/>
        <end position="172"/>
    </location>
</feature>
<dbReference type="InterPro" id="IPR032011">
    <property type="entry name" value="DUF4794"/>
</dbReference>
<dbReference type="Pfam" id="PF16042">
    <property type="entry name" value="DUF4794"/>
    <property type="match status" value="1"/>
</dbReference>
<feature type="compositionally biased region" description="Acidic residues" evidence="1">
    <location>
        <begin position="147"/>
        <end position="156"/>
    </location>
</feature>
<evidence type="ECO:0000259" key="3">
    <source>
        <dbReference type="Pfam" id="PF16042"/>
    </source>
</evidence>
<keyword evidence="2" id="KW-0732">Signal</keyword>
<organism evidence="4">
    <name type="scientific">Bactrocera dorsalis</name>
    <name type="common">Oriental fruit fly</name>
    <name type="synonym">Dacus dorsalis</name>
    <dbReference type="NCBI Taxonomy" id="27457"/>
    <lineage>
        <taxon>Eukaryota</taxon>
        <taxon>Metazoa</taxon>
        <taxon>Ecdysozoa</taxon>
        <taxon>Arthropoda</taxon>
        <taxon>Hexapoda</taxon>
        <taxon>Insecta</taxon>
        <taxon>Pterygota</taxon>
        <taxon>Neoptera</taxon>
        <taxon>Endopterygota</taxon>
        <taxon>Diptera</taxon>
        <taxon>Brachycera</taxon>
        <taxon>Muscomorpha</taxon>
        <taxon>Tephritoidea</taxon>
        <taxon>Tephritidae</taxon>
        <taxon>Bactrocera</taxon>
        <taxon>Bactrocera</taxon>
    </lineage>
</organism>
<evidence type="ECO:0000256" key="2">
    <source>
        <dbReference type="SAM" id="SignalP"/>
    </source>
</evidence>
<protein>
    <recommendedName>
        <fullName evidence="3">DUF4794 domain-containing protein</fullName>
    </recommendedName>
</protein>
<evidence type="ECO:0000256" key="1">
    <source>
        <dbReference type="SAM" id="MobiDB-lite"/>
    </source>
</evidence>